<dbReference type="Gene3D" id="1.20.1530.20">
    <property type="match status" value="1"/>
</dbReference>
<evidence type="ECO:0000313" key="11">
    <source>
        <dbReference type="Proteomes" id="UP000825591"/>
    </source>
</evidence>
<sequence length="427" mass="44480">MNSANIFMQLLVILGVSHCLGRVSFWLGQPAVIGYLLTGVIVGPMVLGAIDPGLTGALFANVTGLMALGKIGLIFIMFGLGLETGSGRHGGSQAKAGGALPIAVSGFIGAGLAGVLLGYASHGVFSGHVERLPYMLFFGVAMAATAVPVLAGILDDPRFLHHRLAPLVMNAAVITDILAWFALSLVLVLLSSTGSVSILYSGITLIVLVAVAEFVVSRRLVAPSSTITSSDPSRPLVAALIVLFTFCVITDLANAHVTIGAFIAGIAFRRHQGLREFWEKGPQALVNLFFAPLFFGTAAMNVNIEAGNWAGLMAWGGLFLLVGALGKAGISYLVARCIGLCRPDAIVVATLMHTKGVMEIILLTVGLEIGVITADLYAILMVVALAATIITLPIVRLVPPRVSAPAASSMRGVATREGRERPVLENP</sequence>
<feature type="transmembrane region" description="Helical" evidence="8">
    <location>
        <begin position="310"/>
        <end position="334"/>
    </location>
</feature>
<dbReference type="InterPro" id="IPR006153">
    <property type="entry name" value="Cation/H_exchanger_TM"/>
</dbReference>
<dbReference type="InterPro" id="IPR038770">
    <property type="entry name" value="Na+/solute_symporter_sf"/>
</dbReference>
<proteinExistence type="predicted"/>
<keyword evidence="5 8" id="KW-1133">Transmembrane helix</keyword>
<feature type="transmembrane region" description="Helical" evidence="8">
    <location>
        <begin position="57"/>
        <end position="78"/>
    </location>
</feature>
<dbReference type="EMBL" id="CP081966">
    <property type="protein sequence ID" value="QZP26248.1"/>
    <property type="molecule type" value="Genomic_DNA"/>
</dbReference>
<dbReference type="Proteomes" id="UP000825591">
    <property type="component" value="Chromosome"/>
</dbReference>
<evidence type="ECO:0000259" key="9">
    <source>
        <dbReference type="Pfam" id="PF00999"/>
    </source>
</evidence>
<feature type="transmembrane region" description="Helical" evidence="8">
    <location>
        <begin position="197"/>
        <end position="216"/>
    </location>
</feature>
<keyword evidence="2" id="KW-0813">Transport</keyword>
<dbReference type="PANTHER" id="PTHR32468:SF0">
    <property type="entry name" value="K(+)_H(+) ANTIPORTER 1"/>
    <property type="match status" value="1"/>
</dbReference>
<feature type="transmembrane region" description="Helical" evidence="8">
    <location>
        <begin position="236"/>
        <end position="263"/>
    </location>
</feature>
<accession>A0ABX9B0T4</accession>
<evidence type="ECO:0000256" key="8">
    <source>
        <dbReference type="SAM" id="Phobius"/>
    </source>
</evidence>
<feature type="transmembrane region" description="Helical" evidence="8">
    <location>
        <begin position="284"/>
        <end position="304"/>
    </location>
</feature>
<evidence type="ECO:0000256" key="3">
    <source>
        <dbReference type="ARBA" id="ARBA00022449"/>
    </source>
</evidence>
<feature type="domain" description="Cation/H+ exchanger transmembrane" evidence="9">
    <location>
        <begin position="24"/>
        <end position="392"/>
    </location>
</feature>
<keyword evidence="4 8" id="KW-0812">Transmembrane</keyword>
<dbReference type="InterPro" id="IPR050794">
    <property type="entry name" value="CPA2_transporter"/>
</dbReference>
<keyword evidence="11" id="KW-1185">Reference proteome</keyword>
<evidence type="ECO:0000256" key="6">
    <source>
        <dbReference type="ARBA" id="ARBA00023065"/>
    </source>
</evidence>
<keyword evidence="6" id="KW-0406">Ion transport</keyword>
<evidence type="ECO:0000256" key="1">
    <source>
        <dbReference type="ARBA" id="ARBA00004141"/>
    </source>
</evidence>
<feature type="transmembrane region" description="Helical" evidence="8">
    <location>
        <begin position="376"/>
        <end position="395"/>
    </location>
</feature>
<evidence type="ECO:0000256" key="7">
    <source>
        <dbReference type="ARBA" id="ARBA00023136"/>
    </source>
</evidence>
<name>A0ABX9B0T4_9PSED</name>
<evidence type="ECO:0000313" key="10">
    <source>
        <dbReference type="EMBL" id="QZP26248.1"/>
    </source>
</evidence>
<protein>
    <submittedName>
        <fullName evidence="10">Cation:proton antiporter</fullName>
    </submittedName>
</protein>
<feature type="transmembrane region" description="Helical" evidence="8">
    <location>
        <begin position="98"/>
        <end position="120"/>
    </location>
</feature>
<organism evidence="10 11">
    <name type="scientific">Pseudomonas mosselii</name>
    <dbReference type="NCBI Taxonomy" id="78327"/>
    <lineage>
        <taxon>Bacteria</taxon>
        <taxon>Pseudomonadati</taxon>
        <taxon>Pseudomonadota</taxon>
        <taxon>Gammaproteobacteria</taxon>
        <taxon>Pseudomonadales</taxon>
        <taxon>Pseudomonadaceae</taxon>
        <taxon>Pseudomonas</taxon>
    </lineage>
</organism>
<gene>
    <name evidence="10" type="ORF">K5H97_26255</name>
</gene>
<comment type="subcellular location">
    <subcellularLocation>
        <location evidence="1">Membrane</location>
        <topology evidence="1">Multi-pass membrane protein</topology>
    </subcellularLocation>
</comment>
<dbReference type="RefSeq" id="WP_028690307.1">
    <property type="nucleotide sequence ID" value="NZ_CP081966.1"/>
</dbReference>
<evidence type="ECO:0000256" key="5">
    <source>
        <dbReference type="ARBA" id="ARBA00022989"/>
    </source>
</evidence>
<reference evidence="10 11" key="1">
    <citation type="submission" date="2021-08" db="EMBL/GenBank/DDBJ databases">
        <title>Bactericidal Effect of Pseudomonas oryziphila sp. nov., a novel Pseudomonas Species Against Xanthomonas oryzae Reduces Disease Severity of Bacterial Leaf Streak of Rice.</title>
        <authorList>
            <person name="Yang R."/>
            <person name="Li S."/>
            <person name="Li Y."/>
            <person name="Yan Y."/>
            <person name="Fang Y."/>
            <person name="Zou L."/>
            <person name="Chen G."/>
        </authorList>
    </citation>
    <scope>NUCLEOTIDE SEQUENCE [LARGE SCALE GENOMIC DNA]</scope>
    <source>
        <strain evidence="10 11">DSM 17497</strain>
    </source>
</reference>
<feature type="transmembrane region" description="Helical" evidence="8">
    <location>
        <begin position="166"/>
        <end position="190"/>
    </location>
</feature>
<keyword evidence="7 8" id="KW-0472">Membrane</keyword>
<feature type="transmembrane region" description="Helical" evidence="8">
    <location>
        <begin position="346"/>
        <end position="370"/>
    </location>
</feature>
<feature type="transmembrane region" description="Helical" evidence="8">
    <location>
        <begin position="132"/>
        <end position="154"/>
    </location>
</feature>
<keyword evidence="3" id="KW-0050">Antiport</keyword>
<evidence type="ECO:0000256" key="4">
    <source>
        <dbReference type="ARBA" id="ARBA00022692"/>
    </source>
</evidence>
<feature type="transmembrane region" description="Helical" evidence="8">
    <location>
        <begin position="31"/>
        <end position="50"/>
    </location>
</feature>
<evidence type="ECO:0000256" key="2">
    <source>
        <dbReference type="ARBA" id="ARBA00022448"/>
    </source>
</evidence>
<dbReference type="Pfam" id="PF00999">
    <property type="entry name" value="Na_H_Exchanger"/>
    <property type="match status" value="1"/>
</dbReference>
<dbReference type="PANTHER" id="PTHR32468">
    <property type="entry name" value="CATION/H + ANTIPORTER"/>
    <property type="match status" value="1"/>
</dbReference>